<dbReference type="EMBL" id="JAVDQH010000003">
    <property type="protein sequence ID" value="MDR6243261.1"/>
    <property type="molecule type" value="Genomic_DNA"/>
</dbReference>
<name>A0ABU1IVM2_9BACL</name>
<accession>A0ABU1IVM2</accession>
<keyword evidence="1" id="KW-0812">Transmembrane</keyword>
<evidence type="ECO:0000256" key="1">
    <source>
        <dbReference type="SAM" id="Phobius"/>
    </source>
</evidence>
<dbReference type="RefSeq" id="WP_188775249.1">
    <property type="nucleotide sequence ID" value="NZ_BMMB01000004.1"/>
</dbReference>
<proteinExistence type="predicted"/>
<feature type="transmembrane region" description="Helical" evidence="1">
    <location>
        <begin position="36"/>
        <end position="55"/>
    </location>
</feature>
<comment type="caution">
    <text evidence="2">The sequence shown here is derived from an EMBL/GenBank/DDBJ whole genome shotgun (WGS) entry which is preliminary data.</text>
</comment>
<dbReference type="PANTHER" id="PTHR34821:SF2">
    <property type="entry name" value="INNER MEMBRANE PROTEIN YDCZ"/>
    <property type="match status" value="1"/>
</dbReference>
<feature type="transmembrane region" description="Helical" evidence="1">
    <location>
        <begin position="125"/>
        <end position="142"/>
    </location>
</feature>
<feature type="transmembrane region" description="Helical" evidence="1">
    <location>
        <begin position="92"/>
        <end position="113"/>
    </location>
</feature>
<evidence type="ECO:0000313" key="3">
    <source>
        <dbReference type="Proteomes" id="UP001185028"/>
    </source>
</evidence>
<keyword evidence="3" id="KW-1185">Reference proteome</keyword>
<gene>
    <name evidence="2" type="ORF">JOC58_001146</name>
</gene>
<organism evidence="2 3">
    <name type="scientific">Paenibacillus hunanensis</name>
    <dbReference type="NCBI Taxonomy" id="539262"/>
    <lineage>
        <taxon>Bacteria</taxon>
        <taxon>Bacillati</taxon>
        <taxon>Bacillota</taxon>
        <taxon>Bacilli</taxon>
        <taxon>Bacillales</taxon>
        <taxon>Paenibacillaceae</taxon>
        <taxon>Paenibacillus</taxon>
    </lineage>
</organism>
<dbReference type="Proteomes" id="UP001185028">
    <property type="component" value="Unassembled WGS sequence"/>
</dbReference>
<keyword evidence="1" id="KW-1133">Transmembrane helix</keyword>
<dbReference type="InterPro" id="IPR006750">
    <property type="entry name" value="YdcZ"/>
</dbReference>
<dbReference type="Pfam" id="PF04657">
    <property type="entry name" value="DMT_YdcZ"/>
    <property type="match status" value="1"/>
</dbReference>
<dbReference type="PANTHER" id="PTHR34821">
    <property type="entry name" value="INNER MEMBRANE PROTEIN YDCZ"/>
    <property type="match status" value="1"/>
</dbReference>
<protein>
    <submittedName>
        <fullName evidence="2">Transporter family-2 protein</fullName>
    </submittedName>
</protein>
<reference evidence="2 3" key="1">
    <citation type="submission" date="2023-07" db="EMBL/GenBank/DDBJ databases">
        <title>Genomic Encyclopedia of Type Strains, Phase IV (KMG-IV): sequencing the most valuable type-strain genomes for metagenomic binning, comparative biology and taxonomic classification.</title>
        <authorList>
            <person name="Goeker M."/>
        </authorList>
    </citation>
    <scope>NUCLEOTIDE SEQUENCE [LARGE SCALE GENOMIC DNA]</scope>
    <source>
        <strain evidence="2 3">DSM 22170</strain>
    </source>
</reference>
<evidence type="ECO:0000313" key="2">
    <source>
        <dbReference type="EMBL" id="MDR6243261.1"/>
    </source>
</evidence>
<feature type="transmembrane region" description="Helical" evidence="1">
    <location>
        <begin position="67"/>
        <end position="86"/>
    </location>
</feature>
<sequence>MSLIMMILPLLAGIGLSVQSAVNGTLGRQIGTIESAFFTFFTGAIVLTIVVNFFGQGNLLSLHEVPRWQLLCAIFGVIYLSLMVLAVPKIGVTSAVISVIVGQLLASMAIDHFGWFESAIVPFGWKRLIGVVLMLAALYFVFLENRLADEQAGSKVA</sequence>
<keyword evidence="1" id="KW-0472">Membrane</keyword>